<dbReference type="SUPFAM" id="SSF57938">
    <property type="entry name" value="DnaJ/Hsp40 cysteine-rich domain"/>
    <property type="match status" value="1"/>
</dbReference>
<dbReference type="AlphaFoldDB" id="A0A6J5TZ07"/>
<accession>A0A6J5TZ07</accession>
<dbReference type="PANTHER" id="PTHR15852">
    <property type="entry name" value="PLASTID TRANSCRIPTIONALLY ACTIVE PROTEIN"/>
    <property type="match status" value="1"/>
</dbReference>
<feature type="region of interest" description="Disordered" evidence="1">
    <location>
        <begin position="138"/>
        <end position="162"/>
    </location>
</feature>
<feature type="compositionally biased region" description="Basic and acidic residues" evidence="1">
    <location>
        <begin position="138"/>
        <end position="156"/>
    </location>
</feature>
<proteinExistence type="predicted"/>
<gene>
    <name evidence="2" type="ORF">CURHAP_LOCUS14811</name>
</gene>
<dbReference type="InterPro" id="IPR036410">
    <property type="entry name" value="HSP_DnaJ_Cys-rich_dom_sf"/>
</dbReference>
<reference evidence="2 3" key="1">
    <citation type="submission" date="2020-05" db="EMBL/GenBank/DDBJ databases">
        <authorList>
            <person name="Campoy J."/>
            <person name="Schneeberger K."/>
            <person name="Spophaly S."/>
        </authorList>
    </citation>
    <scope>NUCLEOTIDE SEQUENCE [LARGE SCALE GENOMIC DNA]</scope>
    <source>
        <strain evidence="2">PruArmRojPasFocal</strain>
    </source>
</reference>
<dbReference type="EMBL" id="CAEKDK010000002">
    <property type="protein sequence ID" value="CAB4269330.1"/>
    <property type="molecule type" value="Genomic_DNA"/>
</dbReference>
<evidence type="ECO:0000256" key="1">
    <source>
        <dbReference type="SAM" id="MobiDB-lite"/>
    </source>
</evidence>
<protein>
    <submittedName>
        <fullName evidence="2">Uncharacterized protein</fullName>
    </submittedName>
</protein>
<organism evidence="2 3">
    <name type="scientific">Prunus armeniaca</name>
    <name type="common">Apricot</name>
    <name type="synonym">Armeniaca vulgaris</name>
    <dbReference type="NCBI Taxonomy" id="36596"/>
    <lineage>
        <taxon>Eukaryota</taxon>
        <taxon>Viridiplantae</taxon>
        <taxon>Streptophyta</taxon>
        <taxon>Embryophyta</taxon>
        <taxon>Tracheophyta</taxon>
        <taxon>Spermatophyta</taxon>
        <taxon>Magnoliopsida</taxon>
        <taxon>eudicotyledons</taxon>
        <taxon>Gunneridae</taxon>
        <taxon>Pentapetalae</taxon>
        <taxon>rosids</taxon>
        <taxon>fabids</taxon>
        <taxon>Rosales</taxon>
        <taxon>Rosaceae</taxon>
        <taxon>Amygdaloideae</taxon>
        <taxon>Amygdaleae</taxon>
        <taxon>Prunus</taxon>
    </lineage>
</organism>
<feature type="region of interest" description="Disordered" evidence="1">
    <location>
        <begin position="15"/>
        <end position="35"/>
    </location>
</feature>
<dbReference type="Proteomes" id="UP000507222">
    <property type="component" value="Unassembled WGS sequence"/>
</dbReference>
<evidence type="ECO:0000313" key="2">
    <source>
        <dbReference type="EMBL" id="CAB4269330.1"/>
    </source>
</evidence>
<sequence length="162" mass="18420">MALRSLSSFTAVRFEAPKSNGAPIPPPRHQDPLPRLSVTKPSWVVRTEASYQSNVHREVRRKPDPPCEVCTGSGRVNCHDCYGTGRTNSVDMRILPKGEWPKWCRTCGGSGLGYCSRCLGTGEYRYLMGFQFMKMDSSHNRDNKNEVQRNQDRRTAADFYEE</sequence>
<name>A0A6J5TZ07_PRUAR</name>
<dbReference type="PANTHER" id="PTHR15852:SF54">
    <property type="entry name" value="PROTEIN SSUH2 HOMOLOG"/>
    <property type="match status" value="1"/>
</dbReference>
<evidence type="ECO:0000313" key="3">
    <source>
        <dbReference type="Proteomes" id="UP000507222"/>
    </source>
</evidence>